<dbReference type="InterPro" id="IPR013736">
    <property type="entry name" value="Xaa-Pro_dipept_C"/>
</dbReference>
<dbReference type="EMBL" id="BOOZ01000040">
    <property type="protein sequence ID" value="GIJ11974.1"/>
    <property type="molecule type" value="Genomic_DNA"/>
</dbReference>
<evidence type="ECO:0000256" key="6">
    <source>
        <dbReference type="ARBA" id="ARBA00022801"/>
    </source>
</evidence>
<name>A0ABQ4I231_9ACTN</name>
<evidence type="ECO:0000313" key="12">
    <source>
        <dbReference type="Proteomes" id="UP000647017"/>
    </source>
</evidence>
<keyword evidence="5" id="KW-0645">Protease</keyword>
<dbReference type="Gene3D" id="2.60.120.260">
    <property type="entry name" value="Galactose-binding domain-like"/>
    <property type="match status" value="1"/>
</dbReference>
<dbReference type="InterPro" id="IPR000383">
    <property type="entry name" value="Xaa-Pro-like_dom"/>
</dbReference>
<organism evidence="11 12">
    <name type="scientific">Micromonospora andamanensis</name>
    <dbReference type="NCBI Taxonomy" id="1287068"/>
    <lineage>
        <taxon>Bacteria</taxon>
        <taxon>Bacillati</taxon>
        <taxon>Actinomycetota</taxon>
        <taxon>Actinomycetes</taxon>
        <taxon>Micromonosporales</taxon>
        <taxon>Micromonosporaceae</taxon>
        <taxon>Micromonospora</taxon>
    </lineage>
</organism>
<protein>
    <recommendedName>
        <fullName evidence="3">Xaa-Pro dipeptidyl-peptidase</fullName>
        <ecNumber evidence="3">3.4.14.11</ecNumber>
    </recommendedName>
    <alternativeName>
        <fullName evidence="8">X-prolyl-dipeptidyl aminopeptidase</fullName>
    </alternativeName>
</protein>
<evidence type="ECO:0000259" key="10">
    <source>
        <dbReference type="SMART" id="SM00939"/>
    </source>
</evidence>
<accession>A0ABQ4I231</accession>
<keyword evidence="4" id="KW-0031">Aminopeptidase</keyword>
<evidence type="ECO:0000256" key="9">
    <source>
        <dbReference type="SAM" id="MobiDB-lite"/>
    </source>
</evidence>
<dbReference type="SUPFAM" id="SSF49785">
    <property type="entry name" value="Galactose-binding domain-like"/>
    <property type="match status" value="1"/>
</dbReference>
<dbReference type="Pfam" id="PF02129">
    <property type="entry name" value="Peptidase_S15"/>
    <property type="match status" value="1"/>
</dbReference>
<dbReference type="InterPro" id="IPR029058">
    <property type="entry name" value="AB_hydrolase_fold"/>
</dbReference>
<evidence type="ECO:0000313" key="11">
    <source>
        <dbReference type="EMBL" id="GIJ11974.1"/>
    </source>
</evidence>
<proteinExistence type="inferred from homology"/>
<feature type="compositionally biased region" description="Basic and acidic residues" evidence="9">
    <location>
        <begin position="437"/>
        <end position="447"/>
    </location>
</feature>
<dbReference type="Proteomes" id="UP000647017">
    <property type="component" value="Unassembled WGS sequence"/>
</dbReference>
<dbReference type="InterPro" id="IPR005674">
    <property type="entry name" value="CocE/Ser_esterase"/>
</dbReference>
<sequence length="623" mass="67577">MCGAAAVLLSLTDVAAASETVVSSGLSIRDGRTQPVFDYADAVREVVYIDVPVDTDGDGESDRIAMRITRPRPTEQGLKVASIVQASPYYGGGWDNPDLQWHPDDVVDEPQLASWQPPTGPWPGWTEGHVYNDNYFVPRGYAVVKVAALGTWASSGCPVIGNADDKRSMKAVVDFLAGRIKGYAEDGREVTADWSTGDVAMTGKSHEGSLPIMAAATGVPGLRTIVSIQGVANWYDTVRRNGGVVHSPTFPGDDIDMTAKVIVSRRDPAACEAEIRRMSQDMDRQTGDYNEFWAARNSLGDVRAFPPTFLIAGLRDQSVTPKHFADQWAALGRHRIPRKAWIMQAGHDDPLYVAEQRWLDEVHAWYDHWLYGIDNGVTERPAVDVETAPGVWRTQSTWPAPDAKPVRMSLKAGDGTGQPGVLSREGAGSGSQGFVDASKRPTADKLGDLSGGDDSRLLYVSPPLATDQHLSGTPKIQVRARLSGAAPYLTGYLIDLGPDTRVTGFAPTAESWCFGPSLDGDSGCRSRWAYQSGLTPYHVVSRGWQDVRNRISDRTTTPVDPSTSNVYRWDLEPSDHVFKAGHRIAVVVMATDYEHTLRYPTGTQVTVDLAGSGVTLPLTPSDG</sequence>
<dbReference type="SUPFAM" id="SSF53474">
    <property type="entry name" value="alpha/beta-Hydrolases"/>
    <property type="match status" value="1"/>
</dbReference>
<comment type="caution">
    <text evidence="11">The sequence shown here is derived from an EMBL/GenBank/DDBJ whole genome shotgun (WGS) entry which is preliminary data.</text>
</comment>
<comment type="catalytic activity">
    <reaction evidence="1">
        <text>Hydrolyzes Xaa-Pro-|- bonds to release unblocked, N-terminal dipeptides from substrates including Ala-Pro-|-p-nitroanilide and (sequentially) Tyr-Pro-|-Phe-Pro-|-Gly-Pro-|-Ile.</text>
        <dbReference type="EC" id="3.4.14.11"/>
    </reaction>
</comment>
<evidence type="ECO:0000256" key="2">
    <source>
        <dbReference type="ARBA" id="ARBA00010819"/>
    </source>
</evidence>
<dbReference type="PRINTS" id="PR00923">
    <property type="entry name" value="LACTOPTASE"/>
</dbReference>
<evidence type="ECO:0000256" key="5">
    <source>
        <dbReference type="ARBA" id="ARBA00022670"/>
    </source>
</evidence>
<comment type="similarity">
    <text evidence="2">Belongs to the peptidase S15 family.</text>
</comment>
<keyword evidence="6" id="KW-0378">Hydrolase</keyword>
<dbReference type="Gene3D" id="3.40.50.1820">
    <property type="entry name" value="alpha/beta hydrolase"/>
    <property type="match status" value="2"/>
</dbReference>
<feature type="region of interest" description="Disordered" evidence="9">
    <location>
        <begin position="410"/>
        <end position="449"/>
    </location>
</feature>
<dbReference type="SMART" id="SM00939">
    <property type="entry name" value="PepX_C"/>
    <property type="match status" value="1"/>
</dbReference>
<dbReference type="EC" id="3.4.14.11" evidence="3"/>
<evidence type="ECO:0000256" key="1">
    <source>
        <dbReference type="ARBA" id="ARBA00000123"/>
    </source>
</evidence>
<evidence type="ECO:0000256" key="7">
    <source>
        <dbReference type="ARBA" id="ARBA00022825"/>
    </source>
</evidence>
<dbReference type="InterPro" id="IPR008979">
    <property type="entry name" value="Galactose-bd-like_sf"/>
</dbReference>
<evidence type="ECO:0000256" key="8">
    <source>
        <dbReference type="ARBA" id="ARBA00030045"/>
    </source>
</evidence>
<dbReference type="InterPro" id="IPR008252">
    <property type="entry name" value="Pept_S15_Xpro"/>
</dbReference>
<keyword evidence="12" id="KW-1185">Reference proteome</keyword>
<evidence type="ECO:0000256" key="4">
    <source>
        <dbReference type="ARBA" id="ARBA00022438"/>
    </source>
</evidence>
<evidence type="ECO:0000256" key="3">
    <source>
        <dbReference type="ARBA" id="ARBA00012463"/>
    </source>
</evidence>
<dbReference type="Pfam" id="PF08530">
    <property type="entry name" value="PepX_C"/>
    <property type="match status" value="1"/>
</dbReference>
<reference evidence="11 12" key="1">
    <citation type="submission" date="2021-01" db="EMBL/GenBank/DDBJ databases">
        <title>Whole genome shotgun sequence of Verrucosispora andamanensis NBRC 109075.</title>
        <authorList>
            <person name="Komaki H."/>
            <person name="Tamura T."/>
        </authorList>
    </citation>
    <scope>NUCLEOTIDE SEQUENCE [LARGE SCALE GENOMIC DNA]</scope>
    <source>
        <strain evidence="11 12">NBRC 109075</strain>
    </source>
</reference>
<dbReference type="NCBIfam" id="TIGR00976">
    <property type="entry name" value="CocE_NonD"/>
    <property type="match status" value="1"/>
</dbReference>
<gene>
    <name evidence="11" type="primary">pepX_2</name>
    <name evidence="11" type="ORF">Van01_51880</name>
</gene>
<feature type="domain" description="Xaa-Pro dipeptidyl-peptidase C-terminal" evidence="10">
    <location>
        <begin position="363"/>
        <end position="617"/>
    </location>
</feature>
<keyword evidence="7" id="KW-0720">Serine protease</keyword>